<feature type="domain" description="Anti-sigma factor RsgI-like middle" evidence="3">
    <location>
        <begin position="88"/>
        <end position="220"/>
    </location>
</feature>
<reference evidence="4" key="1">
    <citation type="submission" date="2022-09" db="EMBL/GenBank/DDBJ databases">
        <title>Eubacterium sp. LFL-14 isolated from human feces.</title>
        <authorList>
            <person name="Liu F."/>
        </authorList>
    </citation>
    <scope>NUCLEOTIDE SEQUENCE</scope>
    <source>
        <strain evidence="4">LFL-14</strain>
    </source>
</reference>
<proteinExistence type="predicted"/>
<dbReference type="InterPro" id="IPR055431">
    <property type="entry name" value="RsgI_M"/>
</dbReference>
<dbReference type="RefSeq" id="WP_260978760.1">
    <property type="nucleotide sequence ID" value="NZ_JAODBU010000008.1"/>
</dbReference>
<protein>
    <recommendedName>
        <fullName evidence="3">Anti-sigma factor RsgI-like middle domain-containing protein</fullName>
    </recommendedName>
</protein>
<feature type="compositionally biased region" description="Low complexity" evidence="1">
    <location>
        <begin position="314"/>
        <end position="328"/>
    </location>
</feature>
<evidence type="ECO:0000256" key="2">
    <source>
        <dbReference type="SAM" id="Phobius"/>
    </source>
</evidence>
<feature type="region of interest" description="Disordered" evidence="1">
    <location>
        <begin position="276"/>
        <end position="337"/>
    </location>
</feature>
<dbReference type="Pfam" id="PF23750">
    <property type="entry name" value="RsgI_M"/>
    <property type="match status" value="1"/>
</dbReference>
<name>A0ABT2M0Y0_9FIRM</name>
<dbReference type="EMBL" id="JAODBU010000008">
    <property type="protein sequence ID" value="MCT7399179.1"/>
    <property type="molecule type" value="Genomic_DNA"/>
</dbReference>
<evidence type="ECO:0000259" key="3">
    <source>
        <dbReference type="Pfam" id="PF23750"/>
    </source>
</evidence>
<keyword evidence="2" id="KW-0812">Transmembrane</keyword>
<feature type="compositionally biased region" description="Acidic residues" evidence="1">
    <location>
        <begin position="295"/>
        <end position="313"/>
    </location>
</feature>
<keyword evidence="2" id="KW-0472">Membrane</keyword>
<feature type="compositionally biased region" description="Low complexity" evidence="1">
    <location>
        <begin position="283"/>
        <end position="294"/>
    </location>
</feature>
<evidence type="ECO:0000313" key="4">
    <source>
        <dbReference type="EMBL" id="MCT7399179.1"/>
    </source>
</evidence>
<keyword evidence="2" id="KW-1133">Transmembrane helix</keyword>
<evidence type="ECO:0000313" key="5">
    <source>
        <dbReference type="Proteomes" id="UP001431199"/>
    </source>
</evidence>
<keyword evidence="5" id="KW-1185">Reference proteome</keyword>
<organism evidence="4 5">
    <name type="scientific">Eubacterium album</name>
    <dbReference type="NCBI Taxonomy" id="2978477"/>
    <lineage>
        <taxon>Bacteria</taxon>
        <taxon>Bacillati</taxon>
        <taxon>Bacillota</taxon>
        <taxon>Clostridia</taxon>
        <taxon>Eubacteriales</taxon>
        <taxon>Eubacteriaceae</taxon>
        <taxon>Eubacterium</taxon>
    </lineage>
</organism>
<evidence type="ECO:0000256" key="1">
    <source>
        <dbReference type="SAM" id="MobiDB-lite"/>
    </source>
</evidence>
<accession>A0ABT2M0Y0</accession>
<feature type="transmembrane region" description="Helical" evidence="2">
    <location>
        <begin position="53"/>
        <end position="73"/>
    </location>
</feature>
<gene>
    <name evidence="4" type="ORF">N5B56_08815</name>
</gene>
<sequence length="337" mass="38140">MKEKDIKEILDDKFESMAPDLVNKICENKIEKIKDESELFGNDEPLFRNNNKVIFGGIVTAMVACIMIVIMVFSPKQQFKEEKYAFSIIVDVNPSITVQFNKEGCVEKIVAGNKDAKLIVKKLRNKLDEKSKCEDVMNGIIKEISNEGYLKKNKNSMLVTVVSDNAKTRKEVLNSVQYNTEKYEIDKGKKFKTIYQDIKVDKKVEKVAKKNNVSLGKAALCIKLAEAGKEDYNKLCRKSINTLAGEVEKKGVANDDDELILNIEPAIVEEEISEPFTEEEITETISETESQETTSEYESEVTTEETSEVENTQEIETTQSQEIQTTLESETKQGVVK</sequence>
<dbReference type="Proteomes" id="UP001431199">
    <property type="component" value="Unassembled WGS sequence"/>
</dbReference>
<comment type="caution">
    <text evidence="4">The sequence shown here is derived from an EMBL/GenBank/DDBJ whole genome shotgun (WGS) entry which is preliminary data.</text>
</comment>